<dbReference type="GO" id="GO:0006633">
    <property type="term" value="P:fatty acid biosynthetic process"/>
    <property type="evidence" value="ECO:0007669"/>
    <property type="project" value="UniProtKB-UniPathway"/>
</dbReference>
<sequence length="222" mass="25922">MRSGPGQIAFLQWLCLAQSGPVHQSRMIWARDSPTPYWTKRLRPLNQPSMKWSFLPLGQRSRMIIREPLRRGFDTVVTLVAWTIWKECNGRVFNQQQRTWVDIVKGMAAETALWRQANSAIPALILRRDFGSQNRPYSTFIVCFPVGMVCEVVLIYIALPFMEMKAQQYQASEKSDKWSFSFNYFYANLFFMASFATVYPVLFRYLIALRKKALAKAKPHNY</sequence>
<evidence type="ECO:0000256" key="1">
    <source>
        <dbReference type="ARBA" id="ARBA00004141"/>
    </source>
</evidence>
<keyword evidence="12 14" id="KW-0456">Lyase</keyword>
<feature type="transmembrane region" description="Helical" evidence="14">
    <location>
        <begin position="184"/>
        <end position="207"/>
    </location>
</feature>
<dbReference type="PANTHER" id="PTHR11035:SF3">
    <property type="entry name" value="VERY-LONG-CHAIN (3R)-3-HYDROXYACYL-COA DEHYDRATASE"/>
    <property type="match status" value="1"/>
</dbReference>
<keyword evidence="11 14" id="KW-0275">Fatty acid biosynthesis</keyword>
<keyword evidence="9 14" id="KW-0443">Lipid metabolism</keyword>
<dbReference type="InterPro" id="IPR007482">
    <property type="entry name" value="Tyr_Pase-like_PTPLA"/>
</dbReference>
<dbReference type="Proteomes" id="UP000007752">
    <property type="component" value="Chromosome 1"/>
</dbReference>
<evidence type="ECO:0000256" key="7">
    <source>
        <dbReference type="ARBA" id="ARBA00022832"/>
    </source>
</evidence>
<comment type="pathway">
    <text evidence="2 14">Lipid metabolism; fatty acid biosynthesis.</text>
</comment>
<evidence type="ECO:0000313" key="16">
    <source>
        <dbReference type="EMBL" id="EEE53884.1"/>
    </source>
</evidence>
<evidence type="ECO:0000256" key="13">
    <source>
        <dbReference type="ARBA" id="ARBA00036671"/>
    </source>
</evidence>
<evidence type="ECO:0000256" key="2">
    <source>
        <dbReference type="ARBA" id="ARBA00005194"/>
    </source>
</evidence>
<dbReference type="EMBL" id="CM000138">
    <property type="protein sequence ID" value="EEE53884.1"/>
    <property type="molecule type" value="Genomic_DNA"/>
</dbReference>
<dbReference type="EC" id="4.2.1.134" evidence="4 14"/>
<keyword evidence="10 14" id="KW-0472">Membrane</keyword>
<comment type="function">
    <text evidence="14">Catalyzes the third of the four reactions of the long-chain fatty acids elongation cycle. This endoplasmic reticulum-bound enzymatic process, allows the addition of two carbons to the chain of long- and very long-chain fatty acids/VLCFAs per cycle. This enzyme catalyzes the dehydration of the 3-hydroxyacyl-CoA intermediate into trans-2,3-enoyl-CoA, within each cycle of fatty acid elongation. Thereby, it participates to the production of VLCFAs of different chain lengths that are involved in multiple biological processes as precursors of membrane lipids and lipid mediators.</text>
</comment>
<dbReference type="GO" id="GO:0102158">
    <property type="term" value="F:very-long-chain (3R)-3-hydroxyacyl-CoA dehydratase activity"/>
    <property type="evidence" value="ECO:0007669"/>
    <property type="project" value="UniProtKB-EC"/>
</dbReference>
<evidence type="ECO:0000256" key="4">
    <source>
        <dbReference type="ARBA" id="ARBA00013122"/>
    </source>
</evidence>
<protein>
    <recommendedName>
        <fullName evidence="4 14">Very-long-chain (3R)-3-hydroxyacyl-CoA dehydratase</fullName>
        <ecNumber evidence="4 14">4.2.1.134</ecNumber>
    </recommendedName>
</protein>
<evidence type="ECO:0000256" key="11">
    <source>
        <dbReference type="ARBA" id="ARBA00023160"/>
    </source>
</evidence>
<dbReference type="UniPathway" id="UPA00094"/>
<evidence type="ECO:0000256" key="15">
    <source>
        <dbReference type="SAM" id="SignalP"/>
    </source>
</evidence>
<proteinExistence type="inferred from homology"/>
<evidence type="ECO:0000256" key="3">
    <source>
        <dbReference type="ARBA" id="ARBA00007811"/>
    </source>
</evidence>
<comment type="similarity">
    <text evidence="3 14">Belongs to the very long-chain fatty acids dehydratase HACD family.</text>
</comment>
<evidence type="ECO:0000256" key="5">
    <source>
        <dbReference type="ARBA" id="ARBA00022516"/>
    </source>
</evidence>
<keyword evidence="5 14" id="KW-0444">Lipid biosynthesis</keyword>
<name>B9ESW8_ORYSJ</name>
<comment type="catalytic activity">
    <reaction evidence="13 14">
        <text>a very-long-chain (3R)-3-hydroxyacyl-CoA = a very-long-chain (2E)-enoyl-CoA + H2O</text>
        <dbReference type="Rhea" id="RHEA:45812"/>
        <dbReference type="ChEBI" id="CHEBI:15377"/>
        <dbReference type="ChEBI" id="CHEBI:83728"/>
        <dbReference type="ChEBI" id="CHEBI:85440"/>
        <dbReference type="EC" id="4.2.1.134"/>
    </reaction>
</comment>
<reference evidence="16" key="1">
    <citation type="journal article" date="2005" name="PLoS Biol.">
        <title>The genomes of Oryza sativa: a history of duplications.</title>
        <authorList>
            <person name="Yu J."/>
            <person name="Wang J."/>
            <person name="Lin W."/>
            <person name="Li S."/>
            <person name="Li H."/>
            <person name="Zhou J."/>
            <person name="Ni P."/>
            <person name="Dong W."/>
            <person name="Hu S."/>
            <person name="Zeng C."/>
            <person name="Zhang J."/>
            <person name="Zhang Y."/>
            <person name="Li R."/>
            <person name="Xu Z."/>
            <person name="Li S."/>
            <person name="Li X."/>
            <person name="Zheng H."/>
            <person name="Cong L."/>
            <person name="Lin L."/>
            <person name="Yin J."/>
            <person name="Geng J."/>
            <person name="Li G."/>
            <person name="Shi J."/>
            <person name="Liu J."/>
            <person name="Lv H."/>
            <person name="Li J."/>
            <person name="Wang J."/>
            <person name="Deng Y."/>
            <person name="Ran L."/>
            <person name="Shi X."/>
            <person name="Wang X."/>
            <person name="Wu Q."/>
            <person name="Li C."/>
            <person name="Ren X."/>
            <person name="Wang J."/>
            <person name="Wang X."/>
            <person name="Li D."/>
            <person name="Liu D."/>
            <person name="Zhang X."/>
            <person name="Ji Z."/>
            <person name="Zhao W."/>
            <person name="Sun Y."/>
            <person name="Zhang Z."/>
            <person name="Bao J."/>
            <person name="Han Y."/>
            <person name="Dong L."/>
            <person name="Ji J."/>
            <person name="Chen P."/>
            <person name="Wu S."/>
            <person name="Liu J."/>
            <person name="Xiao Y."/>
            <person name="Bu D."/>
            <person name="Tan J."/>
            <person name="Yang L."/>
            <person name="Ye C."/>
            <person name="Zhang J."/>
            <person name="Xu J."/>
            <person name="Zhou Y."/>
            <person name="Yu Y."/>
            <person name="Zhang B."/>
            <person name="Zhuang S."/>
            <person name="Wei H."/>
            <person name="Liu B."/>
            <person name="Lei M."/>
            <person name="Yu H."/>
            <person name="Li Y."/>
            <person name="Xu H."/>
            <person name="Wei S."/>
            <person name="He X."/>
            <person name="Fang L."/>
            <person name="Zhang Z."/>
            <person name="Zhang Y."/>
            <person name="Huang X."/>
            <person name="Su Z."/>
            <person name="Tong W."/>
            <person name="Li J."/>
            <person name="Tong Z."/>
            <person name="Li S."/>
            <person name="Ye J."/>
            <person name="Wang L."/>
            <person name="Fang L."/>
            <person name="Lei T."/>
            <person name="Chen C."/>
            <person name="Chen H."/>
            <person name="Xu Z."/>
            <person name="Li H."/>
            <person name="Huang H."/>
            <person name="Zhang F."/>
            <person name="Xu H."/>
            <person name="Li N."/>
            <person name="Zhao C."/>
            <person name="Li S."/>
            <person name="Dong L."/>
            <person name="Huang Y."/>
            <person name="Li L."/>
            <person name="Xi Y."/>
            <person name="Qi Q."/>
            <person name="Li W."/>
            <person name="Zhang B."/>
            <person name="Hu W."/>
            <person name="Zhang Y."/>
            <person name="Tian X."/>
            <person name="Jiao Y."/>
            <person name="Liang X."/>
            <person name="Jin J."/>
            <person name="Gao L."/>
            <person name="Zheng W."/>
            <person name="Hao B."/>
            <person name="Liu S."/>
            <person name="Wang W."/>
            <person name="Yuan L."/>
            <person name="Cao M."/>
            <person name="McDermott J."/>
            <person name="Samudrala R."/>
            <person name="Wang J."/>
            <person name="Wong G.K."/>
            <person name="Yang H."/>
        </authorList>
    </citation>
    <scope>NUCLEOTIDE SEQUENCE [LARGE SCALE GENOMIC DNA]</scope>
</reference>
<comment type="caution">
    <text evidence="14">Lacks conserved residue(s) required for the propagation of feature annotation.</text>
</comment>
<evidence type="ECO:0000256" key="12">
    <source>
        <dbReference type="ARBA" id="ARBA00023239"/>
    </source>
</evidence>
<evidence type="ECO:0000256" key="6">
    <source>
        <dbReference type="ARBA" id="ARBA00022692"/>
    </source>
</evidence>
<feature type="signal peptide" evidence="15">
    <location>
        <begin position="1"/>
        <end position="19"/>
    </location>
</feature>
<keyword evidence="6 14" id="KW-0812">Transmembrane</keyword>
<keyword evidence="14" id="KW-0256">Endoplasmic reticulum</keyword>
<organism evidence="16">
    <name type="scientific">Oryza sativa subsp. japonica</name>
    <name type="common">Rice</name>
    <dbReference type="NCBI Taxonomy" id="39947"/>
    <lineage>
        <taxon>Eukaryota</taxon>
        <taxon>Viridiplantae</taxon>
        <taxon>Streptophyta</taxon>
        <taxon>Embryophyta</taxon>
        <taxon>Tracheophyta</taxon>
        <taxon>Spermatophyta</taxon>
        <taxon>Magnoliopsida</taxon>
        <taxon>Liliopsida</taxon>
        <taxon>Poales</taxon>
        <taxon>Poaceae</taxon>
        <taxon>BOP clade</taxon>
        <taxon>Oryzoideae</taxon>
        <taxon>Oryzeae</taxon>
        <taxon>Oryzinae</taxon>
        <taxon>Oryza</taxon>
        <taxon>Oryza sativa</taxon>
    </lineage>
</organism>
<comment type="subcellular location">
    <subcellularLocation>
        <location evidence="14">Endoplasmic reticulum membrane</location>
        <topology evidence="14">Multi-pass membrane protein</topology>
    </subcellularLocation>
    <subcellularLocation>
        <location evidence="1">Membrane</location>
        <topology evidence="1">Multi-pass membrane protein</topology>
    </subcellularLocation>
</comment>
<keyword evidence="15" id="KW-0732">Signal</keyword>
<gene>
    <name evidence="16" type="ORF">OsJ_00394</name>
</gene>
<evidence type="ECO:0000256" key="8">
    <source>
        <dbReference type="ARBA" id="ARBA00022989"/>
    </source>
</evidence>
<evidence type="ECO:0000256" key="10">
    <source>
        <dbReference type="ARBA" id="ARBA00023136"/>
    </source>
</evidence>
<dbReference type="GO" id="GO:0005789">
    <property type="term" value="C:endoplasmic reticulum membrane"/>
    <property type="evidence" value="ECO:0007669"/>
    <property type="project" value="UniProtKB-SubCell"/>
</dbReference>
<evidence type="ECO:0000256" key="9">
    <source>
        <dbReference type="ARBA" id="ARBA00023098"/>
    </source>
</evidence>
<dbReference type="PANTHER" id="PTHR11035">
    <property type="entry name" value="VERY-LONG-CHAIN (3R)-3-HYDROXYACYL-COA DEHYDRATASE"/>
    <property type="match status" value="1"/>
</dbReference>
<reference evidence="16" key="2">
    <citation type="submission" date="2008-12" db="EMBL/GenBank/DDBJ databases">
        <title>Improved gene annotation of the rice (Oryza sativa) genomes.</title>
        <authorList>
            <person name="Wang J."/>
            <person name="Li R."/>
            <person name="Fan W."/>
            <person name="Huang Q."/>
            <person name="Zhang J."/>
            <person name="Zhou Y."/>
            <person name="Hu Y."/>
            <person name="Zi S."/>
            <person name="Li J."/>
            <person name="Ni P."/>
            <person name="Zheng H."/>
            <person name="Zhang Y."/>
            <person name="Zhao M."/>
            <person name="Hao Q."/>
            <person name="McDermott J."/>
            <person name="Samudrala R."/>
            <person name="Kristiansen K."/>
            <person name="Wong G.K.-S."/>
        </authorList>
    </citation>
    <scope>NUCLEOTIDE SEQUENCE</scope>
</reference>
<keyword evidence="7 14" id="KW-0276">Fatty acid metabolism</keyword>
<dbReference type="AlphaFoldDB" id="B9ESW8"/>
<feature type="chain" id="PRO_5002881126" description="Very-long-chain (3R)-3-hydroxyacyl-CoA dehydratase" evidence="15">
    <location>
        <begin position="20"/>
        <end position="222"/>
    </location>
</feature>
<dbReference type="Pfam" id="PF04387">
    <property type="entry name" value="PTPLA"/>
    <property type="match status" value="1"/>
</dbReference>
<keyword evidence="8 14" id="KW-1133">Transmembrane helix</keyword>
<feature type="transmembrane region" description="Helical" evidence="14">
    <location>
        <begin position="137"/>
        <end position="159"/>
    </location>
</feature>
<accession>B9ESW8</accession>
<evidence type="ECO:0000256" key="14">
    <source>
        <dbReference type="RuleBase" id="RU363109"/>
    </source>
</evidence>